<name>A0A0S4KTB7_9BACT</name>
<evidence type="ECO:0000256" key="1">
    <source>
        <dbReference type="SAM" id="SignalP"/>
    </source>
</evidence>
<feature type="chain" id="PRO_5006623586" evidence="1">
    <location>
        <begin position="22"/>
        <end position="570"/>
    </location>
</feature>
<keyword evidence="1" id="KW-0732">Signal</keyword>
<sequence>MSLIRRPFFLLALSGCWALFATFNFDSSLAAALSQKKRAPADKAAVETVLAYATAISQGDRATFGKLDFSCQYRLLTGLKKNLPPSSATIGSLYDRCWREMTDAHAHTLTRTDMGMDVLWPSTGPLVFFGDDVLDLPPSAFVMDSIGVSPPGSGLHLTVANSRHIPDGSFRLKPDGNVVGVPATVVEVTVHYQDPLTSPVTYAPGTVRWTNTVKRARGALKSITTQWVVFSRLKKHGFSEDSAVFLLPVPTEPETAQARPDTVPFTTERSRAIPNSLTWWSPQDQPGTLAAAAVRAAAFPDLRDRVALLNRILLIDPRQTDALTVLSRHLYTALLRQAADRHNLAIKDPALARAVNEFYWNIYSASARLDLANTMEMGGLTEPTPADFLYRMLPPMETLAETHPEQLDNRFRLGMAYRWNNDQLPMIQTFESLVQDIPEHRKTPKAEALLQLAWSRINKVAWNRILHDPDSVKAYADAERALALAELPIDKFLAEYTMAYCMIFMPNYGEKATLLHHLTEAKRWFDQIADKHEQDDVVWRYFLNTELLKAVLDADPMFQPILASNWKERG</sequence>
<proteinExistence type="predicted"/>
<gene>
    <name evidence="2" type="ORF">NITINOP_1407</name>
</gene>
<dbReference type="AlphaFoldDB" id="A0A0S4KTB7"/>
<dbReference type="RefSeq" id="WP_062484394.1">
    <property type="nucleotide sequence ID" value="NZ_LN885086.1"/>
</dbReference>
<dbReference type="EMBL" id="LN885086">
    <property type="protein sequence ID" value="CUQ66382.1"/>
    <property type="molecule type" value="Genomic_DNA"/>
</dbReference>
<accession>A0A0S4KTB7</accession>
<reference evidence="3" key="1">
    <citation type="submission" date="2015-09" db="EMBL/GenBank/DDBJ databases">
        <authorList>
            <person name="Daims H."/>
        </authorList>
    </citation>
    <scope>NUCLEOTIDE SEQUENCE [LARGE SCALE GENOMIC DNA]</scope>
</reference>
<dbReference type="OrthoDB" id="9759623at2"/>
<keyword evidence="3" id="KW-1185">Reference proteome</keyword>
<evidence type="ECO:0000313" key="2">
    <source>
        <dbReference type="EMBL" id="CUQ66382.1"/>
    </source>
</evidence>
<dbReference type="STRING" id="1715989.NITINOP_1407"/>
<protein>
    <submittedName>
        <fullName evidence="2">Uncharacterized protein</fullName>
    </submittedName>
</protein>
<dbReference type="Proteomes" id="UP000066284">
    <property type="component" value="Chromosome 1"/>
</dbReference>
<evidence type="ECO:0000313" key="3">
    <source>
        <dbReference type="Proteomes" id="UP000066284"/>
    </source>
</evidence>
<organism evidence="2 3">
    <name type="scientific">Candidatus Nitrospira inopinata</name>
    <dbReference type="NCBI Taxonomy" id="1715989"/>
    <lineage>
        <taxon>Bacteria</taxon>
        <taxon>Pseudomonadati</taxon>
        <taxon>Nitrospirota</taxon>
        <taxon>Nitrospiria</taxon>
        <taxon>Nitrospirales</taxon>
        <taxon>Nitrospiraceae</taxon>
        <taxon>Nitrospira</taxon>
    </lineage>
</organism>
<dbReference type="KEGG" id="nio:NITINOP_1407"/>
<feature type="signal peptide" evidence="1">
    <location>
        <begin position="1"/>
        <end position="21"/>
    </location>
</feature>